<feature type="coiled-coil region" evidence="1">
    <location>
        <begin position="23"/>
        <end position="130"/>
    </location>
</feature>
<dbReference type="PANTHER" id="PTHR37813">
    <property type="entry name" value="FELS-2 PROPHAGE PROTEIN"/>
    <property type="match status" value="1"/>
</dbReference>
<reference evidence="4" key="1">
    <citation type="journal article" date="2019" name="Int. J. Syst. Evol. Microbiol.">
        <title>The Global Catalogue of Microorganisms (GCM) 10K type strain sequencing project: providing services to taxonomists for standard genome sequencing and annotation.</title>
        <authorList>
            <consortium name="The Broad Institute Genomics Platform"/>
            <consortium name="The Broad Institute Genome Sequencing Center for Infectious Disease"/>
            <person name="Wu L."/>
            <person name="Ma J."/>
        </authorList>
    </citation>
    <scope>NUCLEOTIDE SEQUENCE [LARGE SCALE GENOMIC DNA]</scope>
    <source>
        <strain evidence="4">KCTC 33522</strain>
    </source>
</reference>
<feature type="transmembrane region" description="Helical" evidence="2">
    <location>
        <begin position="814"/>
        <end position="842"/>
    </location>
</feature>
<sequence length="1910" mass="206274">MAGRIKGITVEIGGDTTGLETALSDVNRQSKSLQNELKEVQRALKFDPGNTTLIAQQQQILGERIAATSQKLQQLKSVQSQVEQQFQSGQLGVEQYRAFQRELQSTEGQLNGLRTQLQQSQQTMQDLARNTQDLETYFNATGTTVADFADVLGNKLTTAIQNGTASAAQIDQAITKIGQAAVGADVDVERFRTALQQVGEGGSIAQVADDIQQMRNELTPVPSVVDNVRASLQSVEAASSGLTAELKQVQAALRLDPNNITLVRQQQDLLGQSIQQTEQKLDGLKQAQQEVEAAFARGDLGVAEYRAFQRELGQTEAQLSSFNSALQRSRSEQQGVAQATQQLSRYFEASGTSVQEFAHVLGPQLTASIAQGRASSQQLQQALTQIGREALGAGADLDRFRSALQQAGSGASDLQILQRELQDIERQAEQTTGAVEGIGDGIKAGLAGLAGAGGLAATVQQALDVSTLDTKIEIMFDVPESSRASVRDAINGVAAYGVDAEEALQGVQRQWALNKDASDSSNTAIVKGAGMIASAYSAIDFNELIQESYEMGKSMGITQEEALGMTNALLKVGFPAEQLDIISEYGTQLHEAGYNAQEIQAIMAAGVETGTWNIDNLLDGIKEGRIRMAEFGQEVPKSLDELLKKTDVSSEQMQKWGNDVAAGGKKGSKAMTEVSKWLSTVEDDTLRNALGTEIFGTMWEDQGANITQTLNNASTATNNLSANQKKLKADIDTINADSMTRIREALTDIQTALAPVLASVAEFIAQIADWISNNQSLAATIAAVVAVIGLIVAAFMTLAPIFTVIGTLMAGVGVAFGAIAAPIAIAIAAIVALVAAGVLIYSNWGAIKEFFSNLWTSISTIFMTTVTAIGSFLSSAWSSIVAALTAVWTSIVGIAQTTWGALTAFFSTLWTGISTVFTAIWIVIKAALELAWQGIVTAAQTIFGLLAPYFMTLWTGITSIFSTVWTAISTVLTTIWTAIVSAGQTIWTGLVTFFGPLWSGVSAVFSAAWSAISSVLTSVWSAISATASSVWNGIKATLSSIWNSLKGVATAAFNAVKNVVTTIFNAIKSVTTTVWNGIKSIIASNANGSKAVISTAFNAMKAVVTSIWNGIKSVTSSVWNGIKSVITASVNGIKSVVSTGFNAIRSVISSIMNGIKSVISSIWNGIKSVISSVVSSIRSVVSSGFNGVRSVVTSVMSAVKSVITSAWNGAKSVVTSAVNGIKSIVTSVFNSLKSVVSSAMNGVKSAIQNGWNAAKSFLTSINLSSIGKNIIQGLVNGIKSGVGAVGAAIQEVAGNIKSKIKGALGIHSPSRWMRDEIGKNIDAGLAKGITADKKSEQAAAKKAKAVKDQFTKDLKNVQIKYNAGKIDTKEYINQLNKLKTEYKNYADGIKKIDVEINKANKKQTSNIKSEYSTRLKELKNNYNADLISNKQYINALQKMKKDYGSKVKGSESELNAKIKELKDSAAADNLKRYEKQISNEEKYNNASLNKQIKFWEKRLNKFKKNSEEYLAVQDKITDLTFQKEAERLKKYEATYNDKVKYDDKTLAWEVRYWENRLDNFRKGSDEYLSIQDKLKELRYKSEQETLAATETYLDNIKKAEEDYVTNSTKLWDDYNKTLDDRTKSLVSFAGLFDEITASEDTVTGEQLMGNLQSQTNALEDWMNDIASLAERGLDSGLLKELEEMGPKSAQQIKALTTLSNEQLTEYTELWKTKSQLARQQATKELEGLRLDTEKQVSQMRDDTKTKLAQYQMDWQKSMKAVRKVSESELSAMPSIGANAVQGLIDGMQSKKEELKSVVEEIASIITDTTQSELDIHSPSRVMRQLGEYTNEGFIVGLQGTAAKVQSVMQGVYGSVANSVSTMQGSSTVNNSSSSISNDYSKTFQPSVVIQTSESPERAVKRELSRMAFKF</sequence>
<dbReference type="RefSeq" id="WP_380149020.1">
    <property type="nucleotide sequence ID" value="NZ_JBHUOR010000138.1"/>
</dbReference>
<evidence type="ECO:0000256" key="1">
    <source>
        <dbReference type="SAM" id="Coils"/>
    </source>
</evidence>
<feature type="transmembrane region" description="Helical" evidence="2">
    <location>
        <begin position="905"/>
        <end position="924"/>
    </location>
</feature>
<name>A0ABW5Y5U3_9BACL</name>
<feature type="transmembrane region" description="Helical" evidence="2">
    <location>
        <begin position="986"/>
        <end position="1009"/>
    </location>
</feature>
<keyword evidence="2" id="KW-0812">Transmembrane</keyword>
<dbReference type="InterPro" id="IPR016024">
    <property type="entry name" value="ARM-type_fold"/>
</dbReference>
<dbReference type="SUPFAM" id="SSF48371">
    <property type="entry name" value="ARM repeat"/>
    <property type="match status" value="1"/>
</dbReference>
<proteinExistence type="predicted"/>
<feature type="transmembrane region" description="Helical" evidence="2">
    <location>
        <begin position="931"/>
        <end position="951"/>
    </location>
</feature>
<feature type="transmembrane region" description="Helical" evidence="2">
    <location>
        <begin position="777"/>
        <end position="802"/>
    </location>
</feature>
<accession>A0ABW5Y5U3</accession>
<organism evidence="3 4">
    <name type="scientific">Kurthia populi</name>
    <dbReference type="NCBI Taxonomy" id="1562132"/>
    <lineage>
        <taxon>Bacteria</taxon>
        <taxon>Bacillati</taxon>
        <taxon>Bacillota</taxon>
        <taxon>Bacilli</taxon>
        <taxon>Bacillales</taxon>
        <taxon>Caryophanaceae</taxon>
        <taxon>Kurthia</taxon>
    </lineage>
</organism>
<dbReference type="Gene3D" id="1.20.120.20">
    <property type="entry name" value="Apolipoprotein"/>
    <property type="match status" value="1"/>
</dbReference>
<keyword evidence="1" id="KW-0175">Coiled coil</keyword>
<evidence type="ECO:0000313" key="4">
    <source>
        <dbReference type="Proteomes" id="UP001597568"/>
    </source>
</evidence>
<feature type="transmembrane region" description="Helical" evidence="2">
    <location>
        <begin position="880"/>
        <end position="899"/>
    </location>
</feature>
<keyword evidence="4" id="KW-1185">Reference proteome</keyword>
<evidence type="ECO:0000256" key="2">
    <source>
        <dbReference type="SAM" id="Phobius"/>
    </source>
</evidence>
<feature type="transmembrane region" description="Helical" evidence="2">
    <location>
        <begin position="854"/>
        <end position="873"/>
    </location>
</feature>
<feature type="transmembrane region" description="Helical" evidence="2">
    <location>
        <begin position="957"/>
        <end position="979"/>
    </location>
</feature>
<dbReference type="Proteomes" id="UP001597568">
    <property type="component" value="Unassembled WGS sequence"/>
</dbReference>
<evidence type="ECO:0008006" key="5">
    <source>
        <dbReference type="Google" id="ProtNLM"/>
    </source>
</evidence>
<gene>
    <name evidence="3" type="ORF">ACFSY7_17945</name>
</gene>
<keyword evidence="2" id="KW-1133">Transmembrane helix</keyword>
<dbReference type="EMBL" id="JBHUOR010000138">
    <property type="protein sequence ID" value="MFD2870379.1"/>
    <property type="molecule type" value="Genomic_DNA"/>
</dbReference>
<evidence type="ECO:0000313" key="3">
    <source>
        <dbReference type="EMBL" id="MFD2870379.1"/>
    </source>
</evidence>
<keyword evidence="2" id="KW-0472">Membrane</keyword>
<comment type="caution">
    <text evidence="3">The sequence shown here is derived from an EMBL/GenBank/DDBJ whole genome shotgun (WGS) entry which is preliminary data.</text>
</comment>
<dbReference type="PANTHER" id="PTHR37813:SF1">
    <property type="entry name" value="FELS-2 PROPHAGE PROTEIN"/>
    <property type="match status" value="1"/>
</dbReference>
<protein>
    <recommendedName>
        <fullName evidence="5">Phage-related minor tail protein</fullName>
    </recommendedName>
</protein>